<dbReference type="Proteomes" id="UP000238956">
    <property type="component" value="Chromosome"/>
</dbReference>
<keyword evidence="3" id="KW-1185">Reference proteome</keyword>
<dbReference type="SUPFAM" id="SSF46785">
    <property type="entry name" value="Winged helix' DNA-binding domain"/>
    <property type="match status" value="1"/>
</dbReference>
<dbReference type="KEGG" id="splr:C0J00_05870"/>
<feature type="domain" description="Transcription regulator PadR N-terminal" evidence="1">
    <location>
        <begin position="19"/>
        <end position="85"/>
    </location>
</feature>
<dbReference type="OrthoDB" id="9814826at2"/>
<gene>
    <name evidence="2" type="ORF">C0J00_05870</name>
</gene>
<reference evidence="2 3" key="2">
    <citation type="submission" date="2018-02" db="EMBL/GenBank/DDBJ databases">
        <title>Whole genome sequencing analysis of Streptococcus pluranimalium isolated from cattle infected mastitis in China.</title>
        <authorList>
            <person name="Zhang J.-R."/>
            <person name="Hu G.-Z."/>
        </authorList>
    </citation>
    <scope>NUCLEOTIDE SEQUENCE [LARGE SCALE GENOMIC DNA]</scope>
    <source>
        <strain evidence="2 3">TH11417</strain>
    </source>
</reference>
<dbReference type="RefSeq" id="WP_104968850.1">
    <property type="nucleotide sequence ID" value="NZ_CP025536.1"/>
</dbReference>
<dbReference type="InterPro" id="IPR036390">
    <property type="entry name" value="WH_DNA-bd_sf"/>
</dbReference>
<dbReference type="GeneID" id="98393436"/>
<evidence type="ECO:0000313" key="2">
    <source>
        <dbReference type="EMBL" id="AUW97552.1"/>
    </source>
</evidence>
<dbReference type="AlphaFoldDB" id="A0A2L0D6W6"/>
<dbReference type="PANTHER" id="PTHR33169">
    <property type="entry name" value="PADR-FAMILY TRANSCRIPTIONAL REGULATOR"/>
    <property type="match status" value="1"/>
</dbReference>
<protein>
    <submittedName>
        <fullName evidence="2">PadR family transcriptional regulator</fullName>
    </submittedName>
</protein>
<sequence>MKRAKELPLTETTYYILMALLEPGHGYLIMQKVEEMSLGDVKIAAGTMYGAIENLLKLEWIASVPTDDKRRKVYQTTVKGREILKLEIERFKKLLMVAEDEMMKGEHDAEM</sequence>
<proteinExistence type="predicted"/>
<dbReference type="Gene3D" id="1.10.10.10">
    <property type="entry name" value="Winged helix-like DNA-binding domain superfamily/Winged helix DNA-binding domain"/>
    <property type="match status" value="1"/>
</dbReference>
<reference evidence="2 3" key="1">
    <citation type="submission" date="2017-12" db="EMBL/GenBank/DDBJ databases">
        <authorList>
            <person name="Hurst M.R.H."/>
        </authorList>
    </citation>
    <scope>NUCLEOTIDE SEQUENCE [LARGE SCALE GENOMIC DNA]</scope>
    <source>
        <strain evidence="2 3">TH11417</strain>
    </source>
</reference>
<accession>A0A2L0D6W6</accession>
<organism evidence="2 3">
    <name type="scientific">Streptococcus pluranimalium</name>
    <dbReference type="NCBI Taxonomy" id="82348"/>
    <lineage>
        <taxon>Bacteria</taxon>
        <taxon>Bacillati</taxon>
        <taxon>Bacillota</taxon>
        <taxon>Bacilli</taxon>
        <taxon>Lactobacillales</taxon>
        <taxon>Streptococcaceae</taxon>
        <taxon>Streptococcus</taxon>
    </lineage>
</organism>
<dbReference type="EMBL" id="CP025536">
    <property type="protein sequence ID" value="AUW97552.1"/>
    <property type="molecule type" value="Genomic_DNA"/>
</dbReference>
<dbReference type="InterPro" id="IPR036388">
    <property type="entry name" value="WH-like_DNA-bd_sf"/>
</dbReference>
<dbReference type="Pfam" id="PF03551">
    <property type="entry name" value="PadR"/>
    <property type="match status" value="1"/>
</dbReference>
<dbReference type="InterPro" id="IPR052509">
    <property type="entry name" value="Metal_resp_DNA-bind_regulator"/>
</dbReference>
<dbReference type="PANTHER" id="PTHR33169:SF13">
    <property type="entry name" value="PADR-FAMILY TRANSCRIPTIONAL REGULATOR"/>
    <property type="match status" value="1"/>
</dbReference>
<evidence type="ECO:0000313" key="3">
    <source>
        <dbReference type="Proteomes" id="UP000238956"/>
    </source>
</evidence>
<name>A0A2L0D6W6_9STRE</name>
<dbReference type="InterPro" id="IPR005149">
    <property type="entry name" value="Tscrpt_reg_PadR_N"/>
</dbReference>
<evidence type="ECO:0000259" key="1">
    <source>
        <dbReference type="Pfam" id="PF03551"/>
    </source>
</evidence>